<dbReference type="SUPFAM" id="SSF56954">
    <property type="entry name" value="Outer membrane efflux proteins (OEP)"/>
    <property type="match status" value="1"/>
</dbReference>
<dbReference type="Proteomes" id="UP000636110">
    <property type="component" value="Unassembled WGS sequence"/>
</dbReference>
<reference evidence="2 3" key="1">
    <citation type="submission" date="2019-11" db="EMBL/GenBank/DDBJ databases">
        <title>Description of Pedobacter sp. LMG 31462T.</title>
        <authorList>
            <person name="Carlier A."/>
            <person name="Qi S."/>
            <person name="Vandamme P."/>
        </authorList>
    </citation>
    <scope>NUCLEOTIDE SEQUENCE [LARGE SCALE GENOMIC DNA]</scope>
    <source>
        <strain evidence="2 3">LMG 31462</strain>
    </source>
</reference>
<dbReference type="RefSeq" id="WP_182958483.1">
    <property type="nucleotide sequence ID" value="NZ_WNXC01000004.1"/>
</dbReference>
<proteinExistence type="predicted"/>
<organism evidence="2 3">
    <name type="scientific">Pedobacter gandavensis</name>
    <dbReference type="NCBI Taxonomy" id="2679963"/>
    <lineage>
        <taxon>Bacteria</taxon>
        <taxon>Pseudomonadati</taxon>
        <taxon>Bacteroidota</taxon>
        <taxon>Sphingobacteriia</taxon>
        <taxon>Sphingobacteriales</taxon>
        <taxon>Sphingobacteriaceae</taxon>
        <taxon>Pedobacter</taxon>
    </lineage>
</organism>
<dbReference type="Gene3D" id="1.20.1600.10">
    <property type="entry name" value="Outer membrane efflux proteins (OEP)"/>
    <property type="match status" value="1"/>
</dbReference>
<evidence type="ECO:0000313" key="2">
    <source>
        <dbReference type="EMBL" id="MBB2150041.1"/>
    </source>
</evidence>
<protein>
    <recommendedName>
        <fullName evidence="4">TolC family protein</fullName>
    </recommendedName>
</protein>
<name>A0ABR6EXZ2_9SPHI</name>
<keyword evidence="1" id="KW-0732">Signal</keyword>
<comment type="caution">
    <text evidence="2">The sequence shown here is derived from an EMBL/GenBank/DDBJ whole genome shotgun (WGS) entry which is preliminary data.</text>
</comment>
<evidence type="ECO:0000313" key="3">
    <source>
        <dbReference type="Proteomes" id="UP000636110"/>
    </source>
</evidence>
<dbReference type="EMBL" id="WNXC01000004">
    <property type="protein sequence ID" value="MBB2150041.1"/>
    <property type="molecule type" value="Genomic_DNA"/>
</dbReference>
<feature type="signal peptide" evidence="1">
    <location>
        <begin position="1"/>
        <end position="20"/>
    </location>
</feature>
<evidence type="ECO:0008006" key="4">
    <source>
        <dbReference type="Google" id="ProtNLM"/>
    </source>
</evidence>
<keyword evidence="3" id="KW-1185">Reference proteome</keyword>
<feature type="chain" id="PRO_5045714323" description="TolC family protein" evidence="1">
    <location>
        <begin position="21"/>
        <end position="149"/>
    </location>
</feature>
<accession>A0ABR6EXZ2</accession>
<gene>
    <name evidence="2" type="ORF">GM920_14155</name>
</gene>
<sequence length="149" mass="16385">MNTKFIALAVLCGLSTVSYAQTLQLPDALQRSIRNYEKIKAKEALVKASMENTNYQKSQYLPDFTVLAQQSFGTINAQNGPMYGYGGLGSAATSMPLAEQNWNAAFGSLYLANVNWNLFTFGRIKNQVQLAKVEENQANRGFAITGDTK</sequence>
<evidence type="ECO:0000256" key="1">
    <source>
        <dbReference type="SAM" id="SignalP"/>
    </source>
</evidence>